<sequence>MTELNPVEDDFVVLATDGVTNALSPSEIMALLKKYDGSENANGYPLNHAQLLVKSALTRWKQNKLKATILQLFASSSTQHLKQMKNLRV</sequence>
<proteinExistence type="predicted"/>
<protein>
    <submittedName>
        <fullName evidence="2">PPM-type phosphatase domain-containing protein</fullName>
    </submittedName>
</protein>
<reference evidence="2" key="1">
    <citation type="submission" date="2022-11" db="UniProtKB">
        <authorList>
            <consortium name="WormBaseParasite"/>
        </authorList>
    </citation>
    <scope>IDENTIFICATION</scope>
</reference>
<accession>A0A915D1S7</accession>
<evidence type="ECO:0000313" key="1">
    <source>
        <dbReference type="Proteomes" id="UP000887574"/>
    </source>
</evidence>
<keyword evidence="1" id="KW-1185">Reference proteome</keyword>
<evidence type="ECO:0000313" key="2">
    <source>
        <dbReference type="WBParaSite" id="jg14485"/>
    </source>
</evidence>
<dbReference type="WBParaSite" id="jg14485">
    <property type="protein sequence ID" value="jg14485"/>
    <property type="gene ID" value="jg14485"/>
</dbReference>
<dbReference type="AlphaFoldDB" id="A0A915D1S7"/>
<name>A0A915D1S7_9BILA</name>
<dbReference type="Proteomes" id="UP000887574">
    <property type="component" value="Unplaced"/>
</dbReference>
<organism evidence="1 2">
    <name type="scientific">Ditylenchus dipsaci</name>
    <dbReference type="NCBI Taxonomy" id="166011"/>
    <lineage>
        <taxon>Eukaryota</taxon>
        <taxon>Metazoa</taxon>
        <taxon>Ecdysozoa</taxon>
        <taxon>Nematoda</taxon>
        <taxon>Chromadorea</taxon>
        <taxon>Rhabditida</taxon>
        <taxon>Tylenchina</taxon>
        <taxon>Tylenchomorpha</taxon>
        <taxon>Sphaerularioidea</taxon>
        <taxon>Anguinidae</taxon>
        <taxon>Anguininae</taxon>
        <taxon>Ditylenchus</taxon>
    </lineage>
</organism>
<dbReference type="Gene3D" id="3.60.40.10">
    <property type="entry name" value="PPM-type phosphatase domain"/>
    <property type="match status" value="1"/>
</dbReference>
<dbReference type="InterPro" id="IPR036457">
    <property type="entry name" value="PPM-type-like_dom_sf"/>
</dbReference>
<dbReference type="SUPFAM" id="SSF81606">
    <property type="entry name" value="PP2C-like"/>
    <property type="match status" value="1"/>
</dbReference>